<keyword evidence="3" id="KW-1185">Reference proteome</keyword>
<sequence>MQVSVRHRPSFAVARLTPAPGEPAQVESGATMATGCGVTLRPPAPGGTMNGPGPFSHQPSRS</sequence>
<dbReference type="AlphaFoldDB" id="A0A1H8WHD6"/>
<dbReference type="Proteomes" id="UP000198582">
    <property type="component" value="Unassembled WGS sequence"/>
</dbReference>
<feature type="region of interest" description="Disordered" evidence="1">
    <location>
        <begin position="1"/>
        <end position="62"/>
    </location>
</feature>
<gene>
    <name evidence="2" type="ORF">SAMN04489732_105192</name>
</gene>
<name>A0A1H8WHD6_9PSEU</name>
<dbReference type="STRING" id="394193.SAMN04489732_105192"/>
<reference evidence="2 3" key="1">
    <citation type="submission" date="2016-10" db="EMBL/GenBank/DDBJ databases">
        <authorList>
            <person name="de Groot N.N."/>
        </authorList>
    </citation>
    <scope>NUCLEOTIDE SEQUENCE [LARGE SCALE GENOMIC DNA]</scope>
    <source>
        <strain evidence="2 3">DSM 44993</strain>
    </source>
</reference>
<organism evidence="2 3">
    <name type="scientific">Amycolatopsis saalfeldensis</name>
    <dbReference type="NCBI Taxonomy" id="394193"/>
    <lineage>
        <taxon>Bacteria</taxon>
        <taxon>Bacillati</taxon>
        <taxon>Actinomycetota</taxon>
        <taxon>Actinomycetes</taxon>
        <taxon>Pseudonocardiales</taxon>
        <taxon>Pseudonocardiaceae</taxon>
        <taxon>Amycolatopsis</taxon>
    </lineage>
</organism>
<protein>
    <submittedName>
        <fullName evidence="2">Uncharacterized protein</fullName>
    </submittedName>
</protein>
<evidence type="ECO:0000256" key="1">
    <source>
        <dbReference type="SAM" id="MobiDB-lite"/>
    </source>
</evidence>
<evidence type="ECO:0000313" key="3">
    <source>
        <dbReference type="Proteomes" id="UP000198582"/>
    </source>
</evidence>
<proteinExistence type="predicted"/>
<evidence type="ECO:0000313" key="2">
    <source>
        <dbReference type="EMBL" id="SEP27051.1"/>
    </source>
</evidence>
<dbReference type="EMBL" id="FOEF01000005">
    <property type="protein sequence ID" value="SEP27051.1"/>
    <property type="molecule type" value="Genomic_DNA"/>
</dbReference>
<accession>A0A1H8WHD6</accession>